<dbReference type="GO" id="GO:0030288">
    <property type="term" value="C:outer membrane-bounded periplasmic space"/>
    <property type="evidence" value="ECO:0007669"/>
    <property type="project" value="TreeGrafter"/>
</dbReference>
<dbReference type="SMART" id="SM00646">
    <property type="entry name" value="Ami_3"/>
    <property type="match status" value="1"/>
</dbReference>
<keyword evidence="1" id="KW-0378">Hydrolase</keyword>
<evidence type="ECO:0000256" key="1">
    <source>
        <dbReference type="ARBA" id="ARBA00022801"/>
    </source>
</evidence>
<proteinExistence type="predicted"/>
<gene>
    <name evidence="3" type="ORF">LCGC14_2928090</name>
</gene>
<organism evidence="3">
    <name type="scientific">marine sediment metagenome</name>
    <dbReference type="NCBI Taxonomy" id="412755"/>
    <lineage>
        <taxon>unclassified sequences</taxon>
        <taxon>metagenomes</taxon>
        <taxon>ecological metagenomes</taxon>
    </lineage>
</organism>
<evidence type="ECO:0000259" key="2">
    <source>
        <dbReference type="SMART" id="SM00646"/>
    </source>
</evidence>
<dbReference type="CDD" id="cd02696">
    <property type="entry name" value="MurNAc-LAA"/>
    <property type="match status" value="1"/>
</dbReference>
<dbReference type="PANTHER" id="PTHR30404">
    <property type="entry name" value="N-ACETYLMURAMOYL-L-ALANINE AMIDASE"/>
    <property type="match status" value="1"/>
</dbReference>
<dbReference type="GO" id="GO:0008745">
    <property type="term" value="F:N-acetylmuramoyl-L-alanine amidase activity"/>
    <property type="evidence" value="ECO:0007669"/>
    <property type="project" value="InterPro"/>
</dbReference>
<dbReference type="Gene3D" id="3.40.630.40">
    <property type="entry name" value="Zn-dependent exopeptidases"/>
    <property type="match status" value="1"/>
</dbReference>
<dbReference type="GO" id="GO:0009253">
    <property type="term" value="P:peptidoglycan catabolic process"/>
    <property type="evidence" value="ECO:0007669"/>
    <property type="project" value="InterPro"/>
</dbReference>
<sequence length="106" mass="12088">MLASLVRQDDTVKSGVLAGKVQTSLVTNLRKRYRGIEDHKDRGAMFYVLYRAQMPSILVEVSYVTNRTEARRLKSSLYRSRSAKSIAEGIDQYFKMGPDVLKVAMR</sequence>
<feature type="domain" description="MurNAc-LAA" evidence="2">
    <location>
        <begin position="6"/>
        <end position="91"/>
    </location>
</feature>
<accession>A0A0F8ZUD3</accession>
<evidence type="ECO:0000313" key="3">
    <source>
        <dbReference type="EMBL" id="KKK70029.1"/>
    </source>
</evidence>
<reference evidence="3" key="1">
    <citation type="journal article" date="2015" name="Nature">
        <title>Complex archaea that bridge the gap between prokaryotes and eukaryotes.</title>
        <authorList>
            <person name="Spang A."/>
            <person name="Saw J.H."/>
            <person name="Jorgensen S.L."/>
            <person name="Zaremba-Niedzwiedzka K."/>
            <person name="Martijn J."/>
            <person name="Lind A.E."/>
            <person name="van Eijk R."/>
            <person name="Schleper C."/>
            <person name="Guy L."/>
            <person name="Ettema T.J."/>
        </authorList>
    </citation>
    <scope>NUCLEOTIDE SEQUENCE</scope>
</reference>
<dbReference type="InterPro" id="IPR050695">
    <property type="entry name" value="N-acetylmuramoyl_amidase_3"/>
</dbReference>
<name>A0A0F8ZUD3_9ZZZZ</name>
<dbReference type="PANTHER" id="PTHR30404:SF0">
    <property type="entry name" value="N-ACETYLMURAMOYL-L-ALANINE AMIDASE AMIC"/>
    <property type="match status" value="1"/>
</dbReference>
<dbReference type="AlphaFoldDB" id="A0A0F8ZUD3"/>
<dbReference type="EMBL" id="LAZR01058376">
    <property type="protein sequence ID" value="KKK70029.1"/>
    <property type="molecule type" value="Genomic_DNA"/>
</dbReference>
<comment type="caution">
    <text evidence="3">The sequence shown here is derived from an EMBL/GenBank/DDBJ whole genome shotgun (WGS) entry which is preliminary data.</text>
</comment>
<dbReference type="Pfam" id="PF01520">
    <property type="entry name" value="Amidase_3"/>
    <property type="match status" value="1"/>
</dbReference>
<dbReference type="SUPFAM" id="SSF53187">
    <property type="entry name" value="Zn-dependent exopeptidases"/>
    <property type="match status" value="1"/>
</dbReference>
<protein>
    <recommendedName>
        <fullName evidence="2">MurNAc-LAA domain-containing protein</fullName>
    </recommendedName>
</protein>
<dbReference type="InterPro" id="IPR002508">
    <property type="entry name" value="MurNAc-LAA_cat"/>
</dbReference>